<name>A0A350P619_9ALTE</name>
<evidence type="ECO:0000313" key="2">
    <source>
        <dbReference type="Proteomes" id="UP000263517"/>
    </source>
</evidence>
<feature type="non-terminal residue" evidence="1">
    <location>
        <position position="1"/>
    </location>
</feature>
<comment type="caution">
    <text evidence="1">The sequence shown here is derived from an EMBL/GenBank/DDBJ whole genome shotgun (WGS) entry which is preliminary data.</text>
</comment>
<gene>
    <name evidence="1" type="ORF">DCW74_13495</name>
</gene>
<dbReference type="AlphaFoldDB" id="A0A350P619"/>
<sequence>RNSLGLTVTEYVIWPLYFTSTQANNYICSRVLSTLVAKSAAYTKMESICTMHDKAFQTKSVCK</sequence>
<reference evidence="1 2" key="1">
    <citation type="journal article" date="2018" name="Nat. Biotechnol.">
        <title>A standardized bacterial taxonomy based on genome phylogeny substantially revises the tree of life.</title>
        <authorList>
            <person name="Parks D.H."/>
            <person name="Chuvochina M."/>
            <person name="Waite D.W."/>
            <person name="Rinke C."/>
            <person name="Skarshewski A."/>
            <person name="Chaumeil P.A."/>
            <person name="Hugenholtz P."/>
        </authorList>
    </citation>
    <scope>NUCLEOTIDE SEQUENCE [LARGE SCALE GENOMIC DNA]</scope>
    <source>
        <strain evidence="1">UBA11978</strain>
    </source>
</reference>
<evidence type="ECO:0000313" key="1">
    <source>
        <dbReference type="EMBL" id="HAW76736.1"/>
    </source>
</evidence>
<organism evidence="1 2">
    <name type="scientific">Alteromonas australica</name>
    <dbReference type="NCBI Taxonomy" id="589873"/>
    <lineage>
        <taxon>Bacteria</taxon>
        <taxon>Pseudomonadati</taxon>
        <taxon>Pseudomonadota</taxon>
        <taxon>Gammaproteobacteria</taxon>
        <taxon>Alteromonadales</taxon>
        <taxon>Alteromonadaceae</taxon>
        <taxon>Alteromonas/Salinimonas group</taxon>
        <taxon>Alteromonas</taxon>
    </lineage>
</organism>
<proteinExistence type="predicted"/>
<dbReference type="EMBL" id="DNAN01000483">
    <property type="protein sequence ID" value="HAW76736.1"/>
    <property type="molecule type" value="Genomic_DNA"/>
</dbReference>
<protein>
    <submittedName>
        <fullName evidence="1">Uncharacterized protein</fullName>
    </submittedName>
</protein>
<accession>A0A350P619</accession>
<dbReference type="Proteomes" id="UP000263517">
    <property type="component" value="Unassembled WGS sequence"/>
</dbReference>